<proteinExistence type="predicted"/>
<dbReference type="GO" id="GO:0016747">
    <property type="term" value="F:acyltransferase activity, transferring groups other than amino-acyl groups"/>
    <property type="evidence" value="ECO:0007669"/>
    <property type="project" value="InterPro"/>
</dbReference>
<dbReference type="Gene3D" id="3.40.630.30">
    <property type="match status" value="1"/>
</dbReference>
<dbReference type="PROSITE" id="PS51186">
    <property type="entry name" value="GNAT"/>
    <property type="match status" value="1"/>
</dbReference>
<evidence type="ECO:0000256" key="2">
    <source>
        <dbReference type="ARBA" id="ARBA00023315"/>
    </source>
</evidence>
<dbReference type="Pfam" id="PF00583">
    <property type="entry name" value="Acetyltransf_1"/>
    <property type="match status" value="1"/>
</dbReference>
<gene>
    <name evidence="4" type="ORF">RMSM_02295</name>
</gene>
<dbReference type="InterPro" id="IPR050680">
    <property type="entry name" value="YpeA/RimI_acetyltransf"/>
</dbReference>
<protein>
    <submittedName>
        <fullName evidence="4">GCN5-like N-acetyltransferase</fullName>
    </submittedName>
</protein>
<dbReference type="InterPro" id="IPR000182">
    <property type="entry name" value="GNAT_dom"/>
</dbReference>
<evidence type="ECO:0000256" key="1">
    <source>
        <dbReference type="ARBA" id="ARBA00022679"/>
    </source>
</evidence>
<keyword evidence="1 4" id="KW-0808">Transferase</keyword>
<dbReference type="Proteomes" id="UP000011991">
    <property type="component" value="Unassembled WGS sequence"/>
</dbReference>
<dbReference type="CDD" id="cd04301">
    <property type="entry name" value="NAT_SF"/>
    <property type="match status" value="1"/>
</dbReference>
<keyword evidence="2" id="KW-0012">Acyltransferase</keyword>
<keyword evidence="5" id="KW-1185">Reference proteome</keyword>
<dbReference type="EMBL" id="ANOG01000323">
    <property type="protein sequence ID" value="EMI20782.1"/>
    <property type="molecule type" value="Genomic_DNA"/>
</dbReference>
<dbReference type="PATRIC" id="fig|1265738.3.peg.2302"/>
<dbReference type="RefSeq" id="WP_008695179.1">
    <property type="nucleotide sequence ID" value="NZ_ANOG01000323.1"/>
</dbReference>
<sequence>MARPLNIAFRSIAEDDLSFLYQVYASTRAEELSLVDWDDAQKEQFLQMQFAAQHKYYQENYSDTVFDVIEVNGEPAGRLYLQRRRDEHRVVDIALLPEYRGKGIGRKIMQDILDEAGAAGLPVRIHVEHNNPAMHLYQRLGFEKIDDTGVYFLMQRLPQPSSCPQEEANTCQSQSDA</sequence>
<evidence type="ECO:0000313" key="5">
    <source>
        <dbReference type="Proteomes" id="UP000011991"/>
    </source>
</evidence>
<evidence type="ECO:0000313" key="4">
    <source>
        <dbReference type="EMBL" id="EMI20782.1"/>
    </source>
</evidence>
<dbReference type="OrthoDB" id="241885at2"/>
<dbReference type="AlphaFoldDB" id="M5RZH7"/>
<accession>M5RZH7</accession>
<comment type="caution">
    <text evidence="4">The sequence shown here is derived from an EMBL/GenBank/DDBJ whole genome shotgun (WGS) entry which is preliminary data.</text>
</comment>
<name>M5RZH7_9BACT</name>
<reference evidence="4 5" key="1">
    <citation type="journal article" date="2013" name="Mar. Genomics">
        <title>Expression of sulfatases in Rhodopirellula baltica and the diversity of sulfatases in the genus Rhodopirellula.</title>
        <authorList>
            <person name="Wegner C.E."/>
            <person name="Richter-Heitmann T."/>
            <person name="Klindworth A."/>
            <person name="Klockow C."/>
            <person name="Richter M."/>
            <person name="Achstetter T."/>
            <person name="Glockner F.O."/>
            <person name="Harder J."/>
        </authorList>
    </citation>
    <scope>NUCLEOTIDE SEQUENCE [LARGE SCALE GENOMIC DNA]</scope>
    <source>
        <strain evidence="4 5">SM1</strain>
    </source>
</reference>
<feature type="domain" description="N-acetyltransferase" evidence="3">
    <location>
        <begin position="7"/>
        <end position="159"/>
    </location>
</feature>
<dbReference type="PANTHER" id="PTHR43420">
    <property type="entry name" value="ACETYLTRANSFERASE"/>
    <property type="match status" value="1"/>
</dbReference>
<dbReference type="InterPro" id="IPR016181">
    <property type="entry name" value="Acyl_CoA_acyltransferase"/>
</dbReference>
<organism evidence="4 5">
    <name type="scientific">Rhodopirellula maiorica SM1</name>
    <dbReference type="NCBI Taxonomy" id="1265738"/>
    <lineage>
        <taxon>Bacteria</taxon>
        <taxon>Pseudomonadati</taxon>
        <taxon>Planctomycetota</taxon>
        <taxon>Planctomycetia</taxon>
        <taxon>Pirellulales</taxon>
        <taxon>Pirellulaceae</taxon>
        <taxon>Novipirellula</taxon>
    </lineage>
</organism>
<dbReference type="SUPFAM" id="SSF55729">
    <property type="entry name" value="Acyl-CoA N-acyltransferases (Nat)"/>
    <property type="match status" value="1"/>
</dbReference>
<evidence type="ECO:0000259" key="3">
    <source>
        <dbReference type="PROSITE" id="PS51186"/>
    </source>
</evidence>